<dbReference type="SUPFAM" id="SSF54768">
    <property type="entry name" value="dsRNA-binding domain-like"/>
    <property type="match status" value="1"/>
</dbReference>
<feature type="domain" description="DRBM" evidence="2">
    <location>
        <begin position="3"/>
        <end position="72"/>
    </location>
</feature>
<sequence>MPRYLVELNNYLQKQGQSSALGWTESQTGAGNNILWTMTCKLNGEVMGSATAHQKGAAKEEAARQTLVTLGLLAEGGSAQ</sequence>
<proteinExistence type="predicted"/>
<dbReference type="Proteomes" id="UP000029665">
    <property type="component" value="Unassembled WGS sequence"/>
</dbReference>
<dbReference type="OMA" id="EWTVVCK"/>
<evidence type="ECO:0000313" key="4">
    <source>
        <dbReference type="Proteomes" id="UP000029665"/>
    </source>
</evidence>
<dbReference type="InterPro" id="IPR014720">
    <property type="entry name" value="dsRBD_dom"/>
</dbReference>
<reference evidence="3" key="1">
    <citation type="submission" date="2014-01" db="EMBL/GenBank/DDBJ databases">
        <title>The genome of the white-rot fungus Pycnoporus cinnabarinus: a basidiomycete model with a versatile arsenal for lignocellulosic biomass breakdown.</title>
        <authorList>
            <person name="Levasseur A."/>
            <person name="Lomascolo A."/>
            <person name="Ruiz-Duenas F.J."/>
            <person name="Uzan E."/>
            <person name="Piumi F."/>
            <person name="Kues U."/>
            <person name="Ram A.F.J."/>
            <person name="Murat C."/>
            <person name="Haon M."/>
            <person name="Benoit I."/>
            <person name="Arfi Y."/>
            <person name="Chevret D."/>
            <person name="Drula E."/>
            <person name="Kwon M.J."/>
            <person name="Gouret P."/>
            <person name="Lesage-Meessen L."/>
            <person name="Lombard V."/>
            <person name="Mariette J."/>
            <person name="Noirot C."/>
            <person name="Park J."/>
            <person name="Patyshakuliyeva A."/>
            <person name="Wieneger R.A.B."/>
            <person name="Wosten H.A.B."/>
            <person name="Martin F."/>
            <person name="Coutinho P.M."/>
            <person name="de Vries R."/>
            <person name="Martinez A.T."/>
            <person name="Klopp C."/>
            <person name="Pontarotti P."/>
            <person name="Henrissat B."/>
            <person name="Record E."/>
        </authorList>
    </citation>
    <scope>NUCLEOTIDE SEQUENCE [LARGE SCALE GENOMIC DNA]</scope>
    <source>
        <strain evidence="3">BRFM137</strain>
    </source>
</reference>
<dbReference type="PROSITE" id="PS50137">
    <property type="entry name" value="DS_RBD"/>
    <property type="match status" value="1"/>
</dbReference>
<accession>A0A060SFK2</accession>
<gene>
    <name evidence="3" type="ORF">BN946_scf185007.g210</name>
</gene>
<name>A0A060SFK2_PYCCI</name>
<dbReference type="Pfam" id="PF00035">
    <property type="entry name" value="dsrm"/>
    <property type="match status" value="1"/>
</dbReference>
<dbReference type="OrthoDB" id="3246846at2759"/>
<dbReference type="GO" id="GO:0003723">
    <property type="term" value="F:RNA binding"/>
    <property type="evidence" value="ECO:0007669"/>
    <property type="project" value="UniProtKB-UniRule"/>
</dbReference>
<dbReference type="Gene3D" id="3.30.160.20">
    <property type="match status" value="1"/>
</dbReference>
<evidence type="ECO:0000313" key="3">
    <source>
        <dbReference type="EMBL" id="CDO73155.1"/>
    </source>
</evidence>
<comment type="caution">
    <text evidence="3">The sequence shown here is derived from an EMBL/GenBank/DDBJ whole genome shotgun (WGS) entry which is preliminary data.</text>
</comment>
<dbReference type="CDD" id="cd00048">
    <property type="entry name" value="DSRM_SF"/>
    <property type="match status" value="1"/>
</dbReference>
<organism evidence="3 4">
    <name type="scientific">Pycnoporus cinnabarinus</name>
    <name type="common">Cinnabar-red polypore</name>
    <name type="synonym">Trametes cinnabarina</name>
    <dbReference type="NCBI Taxonomy" id="5643"/>
    <lineage>
        <taxon>Eukaryota</taxon>
        <taxon>Fungi</taxon>
        <taxon>Dikarya</taxon>
        <taxon>Basidiomycota</taxon>
        <taxon>Agaricomycotina</taxon>
        <taxon>Agaricomycetes</taxon>
        <taxon>Polyporales</taxon>
        <taxon>Polyporaceae</taxon>
        <taxon>Trametes</taxon>
    </lineage>
</organism>
<keyword evidence="1" id="KW-0694">RNA-binding</keyword>
<keyword evidence="4" id="KW-1185">Reference proteome</keyword>
<protein>
    <recommendedName>
        <fullName evidence="2">DRBM domain-containing protein</fullName>
    </recommendedName>
</protein>
<dbReference type="HOGENOM" id="CLU_172700_0_1_1"/>
<dbReference type="EMBL" id="CCBP010000119">
    <property type="protein sequence ID" value="CDO73155.1"/>
    <property type="molecule type" value="Genomic_DNA"/>
</dbReference>
<dbReference type="AlphaFoldDB" id="A0A060SFK2"/>
<evidence type="ECO:0000256" key="1">
    <source>
        <dbReference type="PROSITE-ProRule" id="PRU00266"/>
    </source>
</evidence>
<evidence type="ECO:0000259" key="2">
    <source>
        <dbReference type="PROSITE" id="PS50137"/>
    </source>
</evidence>